<dbReference type="Proteomes" id="UP000574390">
    <property type="component" value="Unassembled WGS sequence"/>
</dbReference>
<dbReference type="GO" id="GO:0004826">
    <property type="term" value="F:phenylalanine-tRNA ligase activity"/>
    <property type="evidence" value="ECO:0007669"/>
    <property type="project" value="UniProtKB-EC"/>
</dbReference>
<proteinExistence type="inferred from homology"/>
<dbReference type="PANTHER" id="PTHR10947">
    <property type="entry name" value="PHENYLALANYL-TRNA SYNTHETASE BETA CHAIN AND LEUCINE-RICH REPEAT-CONTAINING PROTEIN 47"/>
    <property type="match status" value="1"/>
</dbReference>
<dbReference type="GO" id="GO:0046872">
    <property type="term" value="F:metal ion binding"/>
    <property type="evidence" value="ECO:0007669"/>
    <property type="project" value="UniProtKB-KW"/>
</dbReference>
<keyword evidence="6" id="KW-0436">Ligase</keyword>
<dbReference type="SMART" id="SM00873">
    <property type="entry name" value="B3_4"/>
    <property type="match status" value="1"/>
</dbReference>
<dbReference type="InterPro" id="IPR045060">
    <property type="entry name" value="Phe-tRNA-ligase_IIc_bsu"/>
</dbReference>
<evidence type="ECO:0000313" key="15">
    <source>
        <dbReference type="EMBL" id="KAF4739321.1"/>
    </source>
</evidence>
<keyword evidence="10" id="KW-0460">Magnesium</keyword>
<dbReference type="EMBL" id="JABANM010010470">
    <property type="protein sequence ID" value="KAF4739321.1"/>
    <property type="molecule type" value="Genomic_DNA"/>
</dbReference>
<reference evidence="15 16" key="1">
    <citation type="submission" date="2020-04" db="EMBL/GenBank/DDBJ databases">
        <title>Perkinsus olseni comparative genomics.</title>
        <authorList>
            <person name="Bogema D.R."/>
        </authorList>
    </citation>
    <scope>NUCLEOTIDE SEQUENCE [LARGE SCALE GENOMIC DNA]</scope>
    <source>
        <strain evidence="15">ATCC PRA-205</strain>
    </source>
</reference>
<dbReference type="EC" id="6.1.1.20" evidence="4"/>
<keyword evidence="9" id="KW-0067">ATP-binding</keyword>
<evidence type="ECO:0000256" key="6">
    <source>
        <dbReference type="ARBA" id="ARBA00022598"/>
    </source>
</evidence>
<evidence type="ECO:0000256" key="4">
    <source>
        <dbReference type="ARBA" id="ARBA00012814"/>
    </source>
</evidence>
<comment type="subcellular location">
    <subcellularLocation>
        <location evidence="2">Cytoplasm</location>
    </subcellularLocation>
</comment>
<comment type="cofactor">
    <cofactor evidence="1">
        <name>Mg(2+)</name>
        <dbReference type="ChEBI" id="CHEBI:18420"/>
    </cofactor>
</comment>
<evidence type="ECO:0000313" key="16">
    <source>
        <dbReference type="Proteomes" id="UP000574390"/>
    </source>
</evidence>
<dbReference type="InterPro" id="IPR020825">
    <property type="entry name" value="Phe-tRNA_synthase-like_B3/B4"/>
</dbReference>
<dbReference type="PANTHER" id="PTHR10947:SF0">
    <property type="entry name" value="PHENYLALANINE--TRNA LIGASE BETA SUBUNIT"/>
    <property type="match status" value="1"/>
</dbReference>
<evidence type="ECO:0000259" key="14">
    <source>
        <dbReference type="SMART" id="SM00873"/>
    </source>
</evidence>
<keyword evidence="11" id="KW-0648">Protein biosynthesis</keyword>
<dbReference type="FunFam" id="3.50.40.10:FF:000002">
    <property type="entry name" value="phenylalanine--tRNA ligase beta subunit"/>
    <property type="match status" value="1"/>
</dbReference>
<gene>
    <name evidence="15" type="ORF">FOZ62_020121</name>
</gene>
<evidence type="ECO:0000256" key="9">
    <source>
        <dbReference type="ARBA" id="ARBA00022840"/>
    </source>
</evidence>
<dbReference type="GO" id="GO:0009328">
    <property type="term" value="C:phenylalanine-tRNA ligase complex"/>
    <property type="evidence" value="ECO:0007669"/>
    <property type="project" value="TreeGrafter"/>
</dbReference>
<keyword evidence="8" id="KW-0547">Nucleotide-binding</keyword>
<comment type="caution">
    <text evidence="15">The sequence shown here is derived from an EMBL/GenBank/DDBJ whole genome shotgun (WGS) entry which is preliminary data.</text>
</comment>
<keyword evidence="5" id="KW-0963">Cytoplasm</keyword>
<dbReference type="GO" id="GO:0006432">
    <property type="term" value="P:phenylalanyl-tRNA aminoacylation"/>
    <property type="evidence" value="ECO:0007669"/>
    <property type="project" value="InterPro"/>
</dbReference>
<evidence type="ECO:0000256" key="1">
    <source>
        <dbReference type="ARBA" id="ARBA00001946"/>
    </source>
</evidence>
<dbReference type="AlphaFoldDB" id="A0A7J6T2U3"/>
<protein>
    <recommendedName>
        <fullName evidence="4">phenylalanine--tRNA ligase</fullName>
        <ecNumber evidence="4">6.1.1.20</ecNumber>
    </recommendedName>
    <alternativeName>
        <fullName evidence="13">Phenylalanyl-tRNA synthetase beta subunit</fullName>
    </alternativeName>
</protein>
<dbReference type="Gene3D" id="3.50.40.10">
    <property type="entry name" value="Phenylalanyl-trna Synthetase, Chain B, domain 3"/>
    <property type="match status" value="1"/>
</dbReference>
<dbReference type="GO" id="GO:0003723">
    <property type="term" value="F:RNA binding"/>
    <property type="evidence" value="ECO:0007669"/>
    <property type="project" value="InterPro"/>
</dbReference>
<sequence length="144" mass="16638">VSPETAQVRPYVVCAILRGIQFDEARYQSFIDLQDKLHQNICRRRTLASMGTHDLSKIEGPFTYDALPPDSFTFVPLGQTEEMDGNRMMEVLSHHQQLKAYLPIIKDAPLYPVIRDAKKWEIFDWREGSFPSQAHPLLASHHQF</sequence>
<name>A0A7J6T2U3_PEROL</name>
<evidence type="ECO:0000256" key="10">
    <source>
        <dbReference type="ARBA" id="ARBA00022842"/>
    </source>
</evidence>
<dbReference type="InterPro" id="IPR005146">
    <property type="entry name" value="B3/B4_tRNA-bd"/>
</dbReference>
<evidence type="ECO:0000256" key="7">
    <source>
        <dbReference type="ARBA" id="ARBA00022723"/>
    </source>
</evidence>
<evidence type="ECO:0000256" key="13">
    <source>
        <dbReference type="ARBA" id="ARBA00033189"/>
    </source>
</evidence>
<feature type="non-terminal residue" evidence="15">
    <location>
        <position position="1"/>
    </location>
</feature>
<keyword evidence="7" id="KW-0479">Metal-binding</keyword>
<evidence type="ECO:0000256" key="12">
    <source>
        <dbReference type="ARBA" id="ARBA00023146"/>
    </source>
</evidence>
<evidence type="ECO:0000256" key="2">
    <source>
        <dbReference type="ARBA" id="ARBA00004496"/>
    </source>
</evidence>
<feature type="domain" description="B3/B4 tRNA-binding" evidence="14">
    <location>
        <begin position="8"/>
        <end position="141"/>
    </location>
</feature>
<evidence type="ECO:0000256" key="5">
    <source>
        <dbReference type="ARBA" id="ARBA00022490"/>
    </source>
</evidence>
<keyword evidence="12" id="KW-0030">Aminoacyl-tRNA synthetase</keyword>
<evidence type="ECO:0000256" key="11">
    <source>
        <dbReference type="ARBA" id="ARBA00022917"/>
    </source>
</evidence>
<organism evidence="15 16">
    <name type="scientific">Perkinsus olseni</name>
    <name type="common">Perkinsus atlanticus</name>
    <dbReference type="NCBI Taxonomy" id="32597"/>
    <lineage>
        <taxon>Eukaryota</taxon>
        <taxon>Sar</taxon>
        <taxon>Alveolata</taxon>
        <taxon>Perkinsozoa</taxon>
        <taxon>Perkinsea</taxon>
        <taxon>Perkinsida</taxon>
        <taxon>Perkinsidae</taxon>
        <taxon>Perkinsus</taxon>
    </lineage>
</organism>
<accession>A0A7J6T2U3</accession>
<comment type="similarity">
    <text evidence="3">Belongs to the phenylalanyl-tRNA synthetase beta subunit family. Type 2 subfamily.</text>
</comment>
<evidence type="ECO:0000256" key="3">
    <source>
        <dbReference type="ARBA" id="ARBA00007438"/>
    </source>
</evidence>
<evidence type="ECO:0000256" key="8">
    <source>
        <dbReference type="ARBA" id="ARBA00022741"/>
    </source>
</evidence>
<dbReference type="GO" id="GO:0005524">
    <property type="term" value="F:ATP binding"/>
    <property type="evidence" value="ECO:0007669"/>
    <property type="project" value="UniProtKB-KW"/>
</dbReference>